<dbReference type="InterPro" id="IPR036565">
    <property type="entry name" value="Mur-like_cat_sf"/>
</dbReference>
<keyword evidence="3" id="KW-0436">Ligase</keyword>
<reference evidence="3 4" key="1">
    <citation type="submission" date="2018-07" db="EMBL/GenBank/DDBJ databases">
        <title>Genomic Encyclopedia of Type Strains, Phase IV (KMG-IV): sequencing the most valuable type-strain genomes for metagenomic binning, comparative biology and taxonomic classification.</title>
        <authorList>
            <person name="Goeker M."/>
        </authorList>
    </citation>
    <scope>NUCLEOTIDE SEQUENCE [LARGE SCALE GENOMIC DNA]</scope>
    <source>
        <strain evidence="3 4">DSM 7466</strain>
    </source>
</reference>
<dbReference type="GO" id="GO:0016881">
    <property type="term" value="F:acid-amino acid ligase activity"/>
    <property type="evidence" value="ECO:0007669"/>
    <property type="project" value="InterPro"/>
</dbReference>
<gene>
    <name evidence="3" type="ORF">C7452_0647</name>
</gene>
<proteinExistence type="predicted"/>
<feature type="domain" description="Mur ligase central" evidence="2">
    <location>
        <begin position="108"/>
        <end position="300"/>
    </location>
</feature>
<dbReference type="Pfam" id="PF08245">
    <property type="entry name" value="Mur_ligase_M"/>
    <property type="match status" value="1"/>
</dbReference>
<sequence>MYLHEIADKISGRLKGPDRAFRGIFTTLGAAEAGDIVIRHWIDEKGIEIASERGVSAIITQDLRGKSSRLAEEHGLPVILVDRIENANALALSWAIERFAPSSRRVVVTGTNGKSTTTHMIHHIIETTGASSYTNTDSRSEFNTLIDPVVSQQIAEASSDGAPEFMVIEVSEVQGWLGRVMRDHARMMTAAIGPEVVVITNVAMDHIGLVESVEDVFREVAGALRAIESGVAVLNADDERVRAMAHVNPGLSVVFYGSDSPVRYDGEGIHIGGDLIIPAEELPFRSEHFIQNTLAAAAACLELGFSPEDIRMGVKTYRPLKRRFSVLMAEPLVIDDFAHNPSGIRSTVRSAAANLRGRLWVVNAIRGSRGEDINVMNAAALADSLRGLNAELIVTSSSDVVDEQNRVLENERRAFLGVLDERGASYIHVEKLRDALRMVLDAAKPHDTILLLGAQGMDPAAGIIDEIRM</sequence>
<evidence type="ECO:0000259" key="1">
    <source>
        <dbReference type="Pfam" id="PF02875"/>
    </source>
</evidence>
<dbReference type="AlphaFoldDB" id="A0A371NDP4"/>
<organism evidence="3 4">
    <name type="scientific">Methanothermobacter defluvii</name>
    <dbReference type="NCBI Taxonomy" id="49339"/>
    <lineage>
        <taxon>Archaea</taxon>
        <taxon>Methanobacteriati</taxon>
        <taxon>Methanobacteriota</taxon>
        <taxon>Methanomada group</taxon>
        <taxon>Methanobacteria</taxon>
        <taxon>Methanobacteriales</taxon>
        <taxon>Methanobacteriaceae</taxon>
        <taxon>Methanothermobacter</taxon>
    </lineage>
</organism>
<dbReference type="RefSeq" id="WP_115892210.1">
    <property type="nucleotide sequence ID" value="NZ_QREL01000001.1"/>
</dbReference>
<dbReference type="InterPro" id="IPR004101">
    <property type="entry name" value="Mur_ligase_C"/>
</dbReference>
<evidence type="ECO:0000259" key="2">
    <source>
        <dbReference type="Pfam" id="PF08245"/>
    </source>
</evidence>
<dbReference type="GO" id="GO:0005524">
    <property type="term" value="F:ATP binding"/>
    <property type="evidence" value="ECO:0007669"/>
    <property type="project" value="InterPro"/>
</dbReference>
<evidence type="ECO:0000313" key="4">
    <source>
        <dbReference type="Proteomes" id="UP000256864"/>
    </source>
</evidence>
<dbReference type="SUPFAM" id="SSF53244">
    <property type="entry name" value="MurD-like peptide ligases, peptide-binding domain"/>
    <property type="match status" value="1"/>
</dbReference>
<name>A0A371NDP4_9EURY</name>
<accession>A0A371NDP4</accession>
<keyword evidence="4" id="KW-1185">Reference proteome</keyword>
<dbReference type="SUPFAM" id="SSF53623">
    <property type="entry name" value="MurD-like peptide ligases, catalytic domain"/>
    <property type="match status" value="1"/>
</dbReference>
<dbReference type="InterPro" id="IPR036615">
    <property type="entry name" value="Mur_ligase_C_dom_sf"/>
</dbReference>
<dbReference type="PANTHER" id="PTHR23135">
    <property type="entry name" value="MUR LIGASE FAMILY MEMBER"/>
    <property type="match status" value="1"/>
</dbReference>
<dbReference type="InterPro" id="IPR013221">
    <property type="entry name" value="Mur_ligase_cen"/>
</dbReference>
<dbReference type="Pfam" id="PF02875">
    <property type="entry name" value="Mur_ligase_C"/>
    <property type="match status" value="1"/>
</dbReference>
<dbReference type="PANTHER" id="PTHR23135:SF7">
    <property type="entry name" value="LIPID II ISOGLUTAMINYL SYNTHASE (GLUTAMINE-HYDROLYZING) SUBUNIT MURT"/>
    <property type="match status" value="1"/>
</dbReference>
<dbReference type="Proteomes" id="UP000256864">
    <property type="component" value="Unassembled WGS sequence"/>
</dbReference>
<comment type="caution">
    <text evidence="3">The sequence shown here is derived from an EMBL/GenBank/DDBJ whole genome shotgun (WGS) entry which is preliminary data.</text>
</comment>
<protein>
    <submittedName>
        <fullName evidence="3">UDP-N-acetylmuramoyl-L-alanyl-D-glutamate--2, 6-diaminopimelate ligase</fullName>
    </submittedName>
</protein>
<feature type="domain" description="Mur ligase C-terminal" evidence="1">
    <location>
        <begin position="322"/>
        <end position="454"/>
    </location>
</feature>
<dbReference type="Gene3D" id="3.40.1190.10">
    <property type="entry name" value="Mur-like, catalytic domain"/>
    <property type="match status" value="1"/>
</dbReference>
<evidence type="ECO:0000313" key="3">
    <source>
        <dbReference type="EMBL" id="REE28627.1"/>
    </source>
</evidence>
<dbReference type="EMBL" id="QREL01000001">
    <property type="protein sequence ID" value="REE28627.1"/>
    <property type="molecule type" value="Genomic_DNA"/>
</dbReference>
<dbReference type="Gene3D" id="3.90.190.20">
    <property type="entry name" value="Mur ligase, C-terminal domain"/>
    <property type="match status" value="1"/>
</dbReference>